<reference evidence="2 3" key="1">
    <citation type="submission" date="2017-09" db="EMBL/GenBank/DDBJ databases">
        <title>Depth-based differentiation of microbial function through sediment-hosted aquifers and enrichment of novel symbionts in the deep terrestrial subsurface.</title>
        <authorList>
            <person name="Probst A.J."/>
            <person name="Ladd B."/>
            <person name="Jarett J.K."/>
            <person name="Geller-Mcgrath D.E."/>
            <person name="Sieber C.M."/>
            <person name="Emerson J.B."/>
            <person name="Anantharaman K."/>
            <person name="Thomas B.C."/>
            <person name="Malmstrom R."/>
            <person name="Stieglmeier M."/>
            <person name="Klingl A."/>
            <person name="Woyke T."/>
            <person name="Ryan C.M."/>
            <person name="Banfield J.F."/>
        </authorList>
    </citation>
    <scope>NUCLEOTIDE SEQUENCE [LARGE SCALE GENOMIC DNA]</scope>
    <source>
        <strain evidence="2">CG_4_10_14_0_8_um_filter_42_10</strain>
    </source>
</reference>
<sequence length="95" mass="11282">MDLHFTFSPKKTSLFLRKYSIRIGYLILLAGVIYILIFLYQYLYLPISEKQTIDPSLIQSKKEVVNQQLFERIIKSMEQKTTSFNDSLQNIRDPF</sequence>
<keyword evidence="1" id="KW-1133">Transmembrane helix</keyword>
<dbReference type="Proteomes" id="UP000230779">
    <property type="component" value="Unassembled WGS sequence"/>
</dbReference>
<protein>
    <submittedName>
        <fullName evidence="2">Uncharacterized protein</fullName>
    </submittedName>
</protein>
<keyword evidence="1" id="KW-0812">Transmembrane</keyword>
<organism evidence="2 3">
    <name type="scientific">Candidatus Kerfeldbacteria bacterium CG_4_10_14_0_8_um_filter_42_10</name>
    <dbReference type="NCBI Taxonomy" id="2014248"/>
    <lineage>
        <taxon>Bacteria</taxon>
        <taxon>Candidatus Kerfeldiibacteriota</taxon>
    </lineage>
</organism>
<evidence type="ECO:0000256" key="1">
    <source>
        <dbReference type="SAM" id="Phobius"/>
    </source>
</evidence>
<dbReference type="EMBL" id="PFMD01000002">
    <property type="protein sequence ID" value="PIY97290.1"/>
    <property type="molecule type" value="Genomic_DNA"/>
</dbReference>
<gene>
    <name evidence="2" type="ORF">COY66_00125</name>
</gene>
<name>A0A2M7RKL8_9BACT</name>
<feature type="transmembrane region" description="Helical" evidence="1">
    <location>
        <begin position="21"/>
        <end position="43"/>
    </location>
</feature>
<dbReference type="AlphaFoldDB" id="A0A2M7RKL8"/>
<evidence type="ECO:0000313" key="3">
    <source>
        <dbReference type="Proteomes" id="UP000230779"/>
    </source>
</evidence>
<proteinExistence type="predicted"/>
<accession>A0A2M7RKL8</accession>
<evidence type="ECO:0000313" key="2">
    <source>
        <dbReference type="EMBL" id="PIY97290.1"/>
    </source>
</evidence>
<keyword evidence="1" id="KW-0472">Membrane</keyword>
<comment type="caution">
    <text evidence="2">The sequence shown here is derived from an EMBL/GenBank/DDBJ whole genome shotgun (WGS) entry which is preliminary data.</text>
</comment>